<evidence type="ECO:0000256" key="2">
    <source>
        <dbReference type="ARBA" id="ARBA00022475"/>
    </source>
</evidence>
<sequence>MNEALLGVTLAVSATLAEGVAQLLLKLATLHPGRKWTWTVAALALFGVESGIYTLALAHLAVNIAYPIGALSFVFVTLLSRLILRERIGPARWQGLILIMLGAVLVASRA</sequence>
<evidence type="ECO:0000256" key="10">
    <source>
        <dbReference type="ARBA" id="ARBA00023136"/>
    </source>
</evidence>
<keyword evidence="10 11" id="KW-0472">Membrane</keyword>
<evidence type="ECO:0000256" key="3">
    <source>
        <dbReference type="ARBA" id="ARBA00022516"/>
    </source>
</evidence>
<keyword evidence="7" id="KW-0448">Lipopolysaccharide biosynthesis</keyword>
<keyword evidence="6 11" id="KW-0812">Transmembrane</keyword>
<dbReference type="EMBL" id="MLJW01000168">
    <property type="protein sequence ID" value="OIQ95357.1"/>
    <property type="molecule type" value="Genomic_DNA"/>
</dbReference>
<feature type="transmembrane region" description="Helical" evidence="11">
    <location>
        <begin position="64"/>
        <end position="84"/>
    </location>
</feature>
<evidence type="ECO:0000256" key="5">
    <source>
        <dbReference type="ARBA" id="ARBA00022556"/>
    </source>
</evidence>
<keyword evidence="5" id="KW-0441">Lipid A biosynthesis</keyword>
<evidence type="ECO:0000256" key="4">
    <source>
        <dbReference type="ARBA" id="ARBA00022519"/>
    </source>
</evidence>
<accession>A0A1J5S4U9</accession>
<proteinExistence type="predicted"/>
<gene>
    <name evidence="13" type="primary">arnE_13</name>
    <name evidence="13" type="ORF">GALL_226250</name>
</gene>
<evidence type="ECO:0000256" key="11">
    <source>
        <dbReference type="SAM" id="Phobius"/>
    </source>
</evidence>
<dbReference type="PANTHER" id="PTHR30561:SF9">
    <property type="entry name" value="4-AMINO-4-DEOXY-L-ARABINOSE-PHOSPHOUNDECAPRENOL FLIPPASE SUBUNIT ARNF-RELATED"/>
    <property type="match status" value="1"/>
</dbReference>
<evidence type="ECO:0000256" key="7">
    <source>
        <dbReference type="ARBA" id="ARBA00022985"/>
    </source>
</evidence>
<dbReference type="GO" id="GO:0005886">
    <property type="term" value="C:plasma membrane"/>
    <property type="evidence" value="ECO:0007669"/>
    <property type="project" value="UniProtKB-SubCell"/>
</dbReference>
<dbReference type="AlphaFoldDB" id="A0A1J5S4U9"/>
<dbReference type="Pfam" id="PF00892">
    <property type="entry name" value="EamA"/>
    <property type="match status" value="1"/>
</dbReference>
<comment type="subcellular location">
    <subcellularLocation>
        <location evidence="1">Cell membrane</location>
        <topology evidence="1">Multi-pass membrane protein</topology>
    </subcellularLocation>
</comment>
<dbReference type="InterPro" id="IPR037185">
    <property type="entry name" value="EmrE-like"/>
</dbReference>
<dbReference type="PANTHER" id="PTHR30561">
    <property type="entry name" value="SMR FAMILY PROTON-DEPENDENT DRUG EFFLUX TRANSPORTER SUGE"/>
    <property type="match status" value="1"/>
</dbReference>
<organism evidence="13">
    <name type="scientific">mine drainage metagenome</name>
    <dbReference type="NCBI Taxonomy" id="410659"/>
    <lineage>
        <taxon>unclassified sequences</taxon>
        <taxon>metagenomes</taxon>
        <taxon>ecological metagenomes</taxon>
    </lineage>
</organism>
<protein>
    <submittedName>
        <fullName evidence="13">4-amino-4-deoxy-L-arabinose-phosphoundecaprenol flippase subunit ArnE</fullName>
    </submittedName>
</protein>
<evidence type="ECO:0000256" key="8">
    <source>
        <dbReference type="ARBA" id="ARBA00022989"/>
    </source>
</evidence>
<evidence type="ECO:0000256" key="9">
    <source>
        <dbReference type="ARBA" id="ARBA00023098"/>
    </source>
</evidence>
<dbReference type="InterPro" id="IPR000620">
    <property type="entry name" value="EamA_dom"/>
</dbReference>
<dbReference type="SUPFAM" id="SSF103481">
    <property type="entry name" value="Multidrug resistance efflux transporter EmrE"/>
    <property type="match status" value="1"/>
</dbReference>
<name>A0A1J5S4U9_9ZZZZ</name>
<dbReference type="GO" id="GO:0022857">
    <property type="term" value="F:transmembrane transporter activity"/>
    <property type="evidence" value="ECO:0007669"/>
    <property type="project" value="InterPro"/>
</dbReference>
<keyword evidence="8 11" id="KW-1133">Transmembrane helix</keyword>
<reference evidence="13" key="1">
    <citation type="submission" date="2016-10" db="EMBL/GenBank/DDBJ databases">
        <title>Sequence of Gallionella enrichment culture.</title>
        <authorList>
            <person name="Poehlein A."/>
            <person name="Muehling M."/>
            <person name="Daniel R."/>
        </authorList>
    </citation>
    <scope>NUCLEOTIDE SEQUENCE</scope>
</reference>
<dbReference type="Gene3D" id="1.10.3730.20">
    <property type="match status" value="1"/>
</dbReference>
<keyword evidence="3" id="KW-0444">Lipid biosynthesis</keyword>
<keyword evidence="2" id="KW-1003">Cell membrane</keyword>
<feature type="domain" description="EamA" evidence="12">
    <location>
        <begin position="25"/>
        <end position="107"/>
    </location>
</feature>
<evidence type="ECO:0000313" key="13">
    <source>
        <dbReference type="EMBL" id="OIQ95357.1"/>
    </source>
</evidence>
<feature type="transmembrane region" description="Helical" evidence="11">
    <location>
        <begin position="36"/>
        <end position="57"/>
    </location>
</feature>
<keyword evidence="9" id="KW-0443">Lipid metabolism</keyword>
<keyword evidence="4" id="KW-0997">Cell inner membrane</keyword>
<evidence type="ECO:0000256" key="6">
    <source>
        <dbReference type="ARBA" id="ARBA00022692"/>
    </source>
</evidence>
<comment type="caution">
    <text evidence="13">The sequence shown here is derived from an EMBL/GenBank/DDBJ whole genome shotgun (WGS) entry which is preliminary data.</text>
</comment>
<evidence type="ECO:0000256" key="1">
    <source>
        <dbReference type="ARBA" id="ARBA00004651"/>
    </source>
</evidence>
<dbReference type="InterPro" id="IPR000390">
    <property type="entry name" value="Small_drug/metabolite_transptr"/>
</dbReference>
<evidence type="ECO:0000259" key="12">
    <source>
        <dbReference type="Pfam" id="PF00892"/>
    </source>
</evidence>
<dbReference type="GO" id="GO:0009103">
    <property type="term" value="P:lipopolysaccharide biosynthetic process"/>
    <property type="evidence" value="ECO:0007669"/>
    <property type="project" value="UniProtKB-KW"/>
</dbReference>